<gene>
    <name evidence="16" type="ORF">Pcinc_026555</name>
</gene>
<keyword evidence="5 13" id="KW-0812">Transmembrane</keyword>
<dbReference type="Gene3D" id="3.40.190.10">
    <property type="entry name" value="Periplasmic binding protein-like II"/>
    <property type="match status" value="1"/>
</dbReference>
<feature type="domain" description="Ionotropic glutamate receptor L-glutamate and glycine-binding" evidence="15">
    <location>
        <begin position="432"/>
        <end position="491"/>
    </location>
</feature>
<accession>A0AAE1F714</accession>
<dbReference type="GO" id="GO:0015276">
    <property type="term" value="F:ligand-gated monoatomic ion channel activity"/>
    <property type="evidence" value="ECO:0007669"/>
    <property type="project" value="InterPro"/>
</dbReference>
<dbReference type="GO" id="GO:0005886">
    <property type="term" value="C:plasma membrane"/>
    <property type="evidence" value="ECO:0007669"/>
    <property type="project" value="UniProtKB-SubCell"/>
</dbReference>
<dbReference type="InterPro" id="IPR001320">
    <property type="entry name" value="Iontro_rcpt_C"/>
</dbReference>
<dbReference type="Pfam" id="PF00060">
    <property type="entry name" value="Lig_chan"/>
    <property type="match status" value="1"/>
</dbReference>
<keyword evidence="3" id="KW-0813">Transport</keyword>
<keyword evidence="10" id="KW-0325">Glycoprotein</keyword>
<dbReference type="GO" id="GO:0050906">
    <property type="term" value="P:detection of stimulus involved in sensory perception"/>
    <property type="evidence" value="ECO:0007669"/>
    <property type="project" value="UniProtKB-ARBA"/>
</dbReference>
<feature type="signal peptide" evidence="14">
    <location>
        <begin position="1"/>
        <end position="23"/>
    </location>
</feature>
<dbReference type="InterPro" id="IPR019594">
    <property type="entry name" value="Glu/Gly-bd"/>
</dbReference>
<evidence type="ECO:0000256" key="9">
    <source>
        <dbReference type="ARBA" id="ARBA00023170"/>
    </source>
</evidence>
<reference evidence="16" key="1">
    <citation type="submission" date="2023-10" db="EMBL/GenBank/DDBJ databases">
        <title>Genome assemblies of two species of porcelain crab, Petrolisthes cinctipes and Petrolisthes manimaculis (Anomura: Porcellanidae).</title>
        <authorList>
            <person name="Angst P."/>
        </authorList>
    </citation>
    <scope>NUCLEOTIDE SEQUENCE</scope>
    <source>
        <strain evidence="16">PB745_01</strain>
        <tissue evidence="16">Gill</tissue>
    </source>
</reference>
<keyword evidence="11" id="KW-1071">Ligand-gated ion channel</keyword>
<evidence type="ECO:0000259" key="15">
    <source>
        <dbReference type="SMART" id="SM00918"/>
    </source>
</evidence>
<keyword evidence="14" id="KW-0732">Signal</keyword>
<dbReference type="EMBL" id="JAWQEG010003095">
    <property type="protein sequence ID" value="KAK3868009.1"/>
    <property type="molecule type" value="Genomic_DNA"/>
</dbReference>
<keyword evidence="6 13" id="KW-1133">Transmembrane helix</keyword>
<feature type="chain" id="PRO_5041960798" description="Ionotropic glutamate receptor L-glutamate and glycine-binding domain-containing protein" evidence="14">
    <location>
        <begin position="24"/>
        <end position="814"/>
    </location>
</feature>
<dbReference type="PANTHER" id="PTHR42643:SF24">
    <property type="entry name" value="IONOTROPIC RECEPTOR 60A"/>
    <property type="match status" value="1"/>
</dbReference>
<evidence type="ECO:0000256" key="1">
    <source>
        <dbReference type="ARBA" id="ARBA00004651"/>
    </source>
</evidence>
<keyword evidence="17" id="KW-1185">Reference proteome</keyword>
<evidence type="ECO:0000256" key="8">
    <source>
        <dbReference type="ARBA" id="ARBA00023136"/>
    </source>
</evidence>
<evidence type="ECO:0000256" key="3">
    <source>
        <dbReference type="ARBA" id="ARBA00022448"/>
    </source>
</evidence>
<dbReference type="AlphaFoldDB" id="A0AAE1F714"/>
<organism evidence="16 17">
    <name type="scientific">Petrolisthes cinctipes</name>
    <name type="common">Flat porcelain crab</name>
    <dbReference type="NCBI Taxonomy" id="88211"/>
    <lineage>
        <taxon>Eukaryota</taxon>
        <taxon>Metazoa</taxon>
        <taxon>Ecdysozoa</taxon>
        <taxon>Arthropoda</taxon>
        <taxon>Crustacea</taxon>
        <taxon>Multicrustacea</taxon>
        <taxon>Malacostraca</taxon>
        <taxon>Eumalacostraca</taxon>
        <taxon>Eucarida</taxon>
        <taxon>Decapoda</taxon>
        <taxon>Pleocyemata</taxon>
        <taxon>Anomura</taxon>
        <taxon>Galatheoidea</taxon>
        <taxon>Porcellanidae</taxon>
        <taxon>Petrolisthes</taxon>
    </lineage>
</organism>
<evidence type="ECO:0000256" key="5">
    <source>
        <dbReference type="ARBA" id="ARBA00022692"/>
    </source>
</evidence>
<dbReference type="PANTHER" id="PTHR42643">
    <property type="entry name" value="IONOTROPIC RECEPTOR 20A-RELATED"/>
    <property type="match status" value="1"/>
</dbReference>
<evidence type="ECO:0000313" key="16">
    <source>
        <dbReference type="EMBL" id="KAK3868009.1"/>
    </source>
</evidence>
<dbReference type="InterPro" id="IPR052192">
    <property type="entry name" value="Insect_Ionotropic_Sensory_Rcpt"/>
</dbReference>
<evidence type="ECO:0000256" key="11">
    <source>
        <dbReference type="ARBA" id="ARBA00023286"/>
    </source>
</evidence>
<evidence type="ECO:0000256" key="13">
    <source>
        <dbReference type="SAM" id="Phobius"/>
    </source>
</evidence>
<comment type="subcellular location">
    <subcellularLocation>
        <location evidence="1">Cell membrane</location>
        <topology evidence="1">Multi-pass membrane protein</topology>
    </subcellularLocation>
</comment>
<keyword evidence="9" id="KW-0675">Receptor</keyword>
<feature type="transmembrane region" description="Helical" evidence="13">
    <location>
        <begin position="774"/>
        <end position="796"/>
    </location>
</feature>
<keyword evidence="8 13" id="KW-0472">Membrane</keyword>
<comment type="caution">
    <text evidence="16">The sequence shown here is derived from an EMBL/GenBank/DDBJ whole genome shotgun (WGS) entry which is preliminary data.</text>
</comment>
<keyword evidence="12" id="KW-0407">Ion channel</keyword>
<dbReference type="SMART" id="SM00918">
    <property type="entry name" value="Lig_chan-Glu_bd"/>
    <property type="match status" value="1"/>
</dbReference>
<dbReference type="Pfam" id="PF10613">
    <property type="entry name" value="Lig_chan-Glu_bd"/>
    <property type="match status" value="1"/>
</dbReference>
<feature type="transmembrane region" description="Helical" evidence="13">
    <location>
        <begin position="585"/>
        <end position="611"/>
    </location>
</feature>
<dbReference type="SUPFAM" id="SSF53850">
    <property type="entry name" value="Periplasmic binding protein-like II"/>
    <property type="match status" value="1"/>
</dbReference>
<evidence type="ECO:0000256" key="10">
    <source>
        <dbReference type="ARBA" id="ARBA00023180"/>
    </source>
</evidence>
<comment type="similarity">
    <text evidence="2">Belongs to the glutamate-gated ion channel (TC 1.A.10.1) family.</text>
</comment>
<evidence type="ECO:0000256" key="2">
    <source>
        <dbReference type="ARBA" id="ARBA00008685"/>
    </source>
</evidence>
<sequence length="814" mass="91014">MVFLTCLALSFCLCLDTFEVVRTQEASGRVTSESAITKIPNRSQINELASNKIPNRSQVSESATTTVAVEVEVEETESGVLESATTTTLREVLHGPLGENRVTLLVGGDVDQILNVNKVLSGLAREISVLQAPGDYSSRAFSRGPSVPPPPSIVPGMLEGDDDDGEMPEGVNDMLKSMVIDVLVVLVWQDLPGILLHPPESWRVGSLLMISLRFPCQATLLFESPLASRTPSVALLCPWRAPAQLLKDLEAETEAKYNSKESLLSKIIGEYFVSESDGRYENSKIFLVKTINDDVYLSQQKKTSDNEEGILFHKHSEKIKVDTLSPDKQMKKTYDGEAILIKNHDEETTAFSNSEKTKVTLFPDNQDAKDNREVIVLFYVLTWLPFHPTQRLQRLGYWNHLAFREFTALFTSRFRSMGGTAIHVSSDNDDAPLLFQDEEHGSYGGTCKEILEALSKWMNFTYTLTPGAPDLKWGELDDNGTWVGLLGEVYRGNKDLAINYFTITHERAQYFDYSVSYLNEGVAEWAACWASPAAPTTPFSPPGTPTTPAHLHQLTHSLLGIVQGVMNQPQTGAPPASWSLRVFLAFWWLTAYILCISYTSNLIAVLTIPIFPARIDTLEQLARSPFRLCMLDYGEFVPEALATSSDKVLRTLGGKMDFVPVTEEGYYGQEDCAELVLEGKNAHIETLAYLQITYADMELTDRVYFMREQIYEGNLAFFYRKHTPWRHLFDEGMRRLIEAGFVPKWQRDIMLGFSHTLGQPSSGQKDSNPRSLSLGHLQGAFLVLLLGLSTSFVAFVTEWSGGRACSRNHYILRE</sequence>
<evidence type="ECO:0000256" key="12">
    <source>
        <dbReference type="ARBA" id="ARBA00023303"/>
    </source>
</evidence>
<keyword evidence="4" id="KW-1003">Cell membrane</keyword>
<protein>
    <recommendedName>
        <fullName evidence="15">Ionotropic glutamate receptor L-glutamate and glycine-binding domain-containing protein</fullName>
    </recommendedName>
</protein>
<dbReference type="Proteomes" id="UP001286313">
    <property type="component" value="Unassembled WGS sequence"/>
</dbReference>
<proteinExistence type="inferred from homology"/>
<evidence type="ECO:0000256" key="14">
    <source>
        <dbReference type="SAM" id="SignalP"/>
    </source>
</evidence>
<evidence type="ECO:0000256" key="7">
    <source>
        <dbReference type="ARBA" id="ARBA00023065"/>
    </source>
</evidence>
<evidence type="ECO:0000256" key="6">
    <source>
        <dbReference type="ARBA" id="ARBA00022989"/>
    </source>
</evidence>
<keyword evidence="7" id="KW-0406">Ion transport</keyword>
<evidence type="ECO:0000256" key="4">
    <source>
        <dbReference type="ARBA" id="ARBA00022475"/>
    </source>
</evidence>
<evidence type="ECO:0000313" key="17">
    <source>
        <dbReference type="Proteomes" id="UP001286313"/>
    </source>
</evidence>
<name>A0AAE1F714_PETCI</name>